<dbReference type="Proteomes" id="UP000004994">
    <property type="component" value="Chromosome 7"/>
</dbReference>
<dbReference type="AlphaFoldDB" id="A0A3Q7I7T5"/>
<name>A0A3Q7I7T5_SOLLC</name>
<evidence type="ECO:0000313" key="1">
    <source>
        <dbReference type="EnsemblPlants" id="Solyc07g049783.1.1"/>
    </source>
</evidence>
<dbReference type="EnsemblPlants" id="Solyc07g049783.1.1">
    <property type="protein sequence ID" value="Solyc07g049783.1.1"/>
    <property type="gene ID" value="Solyc07g049783.1"/>
</dbReference>
<reference evidence="1" key="1">
    <citation type="journal article" date="2012" name="Nature">
        <title>The tomato genome sequence provides insights into fleshy fruit evolution.</title>
        <authorList>
            <consortium name="Tomato Genome Consortium"/>
        </authorList>
    </citation>
    <scope>NUCLEOTIDE SEQUENCE [LARGE SCALE GENOMIC DNA]</scope>
    <source>
        <strain evidence="1">cv. Heinz 1706</strain>
    </source>
</reference>
<proteinExistence type="predicted"/>
<organism evidence="1">
    <name type="scientific">Solanum lycopersicum</name>
    <name type="common">Tomato</name>
    <name type="synonym">Lycopersicon esculentum</name>
    <dbReference type="NCBI Taxonomy" id="4081"/>
    <lineage>
        <taxon>Eukaryota</taxon>
        <taxon>Viridiplantae</taxon>
        <taxon>Streptophyta</taxon>
        <taxon>Embryophyta</taxon>
        <taxon>Tracheophyta</taxon>
        <taxon>Spermatophyta</taxon>
        <taxon>Magnoliopsida</taxon>
        <taxon>eudicotyledons</taxon>
        <taxon>Gunneridae</taxon>
        <taxon>Pentapetalae</taxon>
        <taxon>asterids</taxon>
        <taxon>lamiids</taxon>
        <taxon>Solanales</taxon>
        <taxon>Solanaceae</taxon>
        <taxon>Solanoideae</taxon>
        <taxon>Solaneae</taxon>
        <taxon>Solanum</taxon>
        <taxon>Solanum subgen. Lycopersicon</taxon>
    </lineage>
</organism>
<reference evidence="1" key="2">
    <citation type="submission" date="2019-01" db="UniProtKB">
        <authorList>
            <consortium name="EnsemblPlants"/>
        </authorList>
    </citation>
    <scope>IDENTIFICATION</scope>
    <source>
        <strain evidence="1">cv. Heinz 1706</strain>
    </source>
</reference>
<dbReference type="Gramene" id="Solyc07g049783.1.1">
    <property type="protein sequence ID" value="Solyc07g049783.1.1"/>
    <property type="gene ID" value="Solyc07g049783.1"/>
</dbReference>
<accession>A0A3Q7I7T5</accession>
<keyword evidence="2" id="KW-1185">Reference proteome</keyword>
<protein>
    <submittedName>
        <fullName evidence="1">Uncharacterized protein</fullName>
    </submittedName>
</protein>
<evidence type="ECO:0000313" key="2">
    <source>
        <dbReference type="Proteomes" id="UP000004994"/>
    </source>
</evidence>
<sequence length="227" mass="26246">MSRVTPLEVFRSKQSESCLCLSNANHVALAGFDWKTRFDKLSWASHHLFWAFLGDLPMTKSSESNSCCKRELSCGKFNLYGEKVLNEEHDQGVEDFLDRFQSMFDQTLEISEYPSFDSTNTDDDNCPLKWMDGNCRGATYTARLEEVQVVAHSVVQEMKDITDFLRDRFPKIHAKKKKVHFSEPIKKIRTNYEFGKGSNSLLEYCKRHSPQIVEWRGVPSLEVDVNI</sequence>
<dbReference type="InParanoid" id="A0A3Q7I7T5"/>